<dbReference type="Proteomes" id="UP000242913">
    <property type="component" value="Unassembled WGS sequence"/>
</dbReference>
<proteinExistence type="predicted"/>
<dbReference type="InterPro" id="IPR032675">
    <property type="entry name" value="LRR_dom_sf"/>
</dbReference>
<dbReference type="InterPro" id="IPR016024">
    <property type="entry name" value="ARM-type_fold"/>
</dbReference>
<feature type="domain" description="Protein zer-1 homolog-like C-terminal" evidence="2">
    <location>
        <begin position="395"/>
        <end position="783"/>
    </location>
</feature>
<evidence type="ECO:0000259" key="2">
    <source>
        <dbReference type="Pfam" id="PF22964"/>
    </source>
</evidence>
<dbReference type="OrthoDB" id="5783533at2759"/>
<dbReference type="PANTHER" id="PTHR12904">
    <property type="match status" value="1"/>
</dbReference>
<dbReference type="AlphaFoldDB" id="A0A238BNP5"/>
<accession>A0A238BNP5</accession>
<dbReference type="Gene3D" id="3.80.10.10">
    <property type="entry name" value="Ribonuclease Inhibitor"/>
    <property type="match status" value="1"/>
</dbReference>
<organism evidence="3 4">
    <name type="scientific">Onchocerca flexuosa</name>
    <dbReference type="NCBI Taxonomy" id="387005"/>
    <lineage>
        <taxon>Eukaryota</taxon>
        <taxon>Metazoa</taxon>
        <taxon>Ecdysozoa</taxon>
        <taxon>Nematoda</taxon>
        <taxon>Chromadorea</taxon>
        <taxon>Rhabditida</taxon>
        <taxon>Spirurina</taxon>
        <taxon>Spiruromorpha</taxon>
        <taxon>Filarioidea</taxon>
        <taxon>Onchocercidae</taxon>
        <taxon>Onchocerca</taxon>
    </lineage>
</organism>
<dbReference type="SUPFAM" id="SSF52047">
    <property type="entry name" value="RNI-like"/>
    <property type="match status" value="1"/>
</dbReference>
<keyword evidence="4" id="KW-1185">Reference proteome</keyword>
<dbReference type="PANTHER" id="PTHR12904:SF22">
    <property type="entry name" value="ZYG-11 FAMILY MEMBER B, CELL CYCLE REGULATOR"/>
    <property type="match status" value="1"/>
</dbReference>
<keyword evidence="1" id="KW-0833">Ubl conjugation pathway</keyword>
<dbReference type="EMBL" id="KZ270055">
    <property type="protein sequence ID" value="OZC06862.1"/>
    <property type="molecule type" value="Genomic_DNA"/>
</dbReference>
<protein>
    <recommendedName>
        <fullName evidence="2">Protein zer-1 homolog-like C-terminal domain-containing protein</fullName>
    </recommendedName>
</protein>
<dbReference type="InterPro" id="IPR011989">
    <property type="entry name" value="ARM-like"/>
</dbReference>
<dbReference type="GO" id="GO:0031462">
    <property type="term" value="C:Cul2-RING ubiquitin ligase complex"/>
    <property type="evidence" value="ECO:0007669"/>
    <property type="project" value="TreeGrafter"/>
</dbReference>
<dbReference type="InterPro" id="IPR055142">
    <property type="entry name" value="ZER1-like_C"/>
</dbReference>
<reference evidence="3 4" key="1">
    <citation type="submission" date="2015-12" db="EMBL/GenBank/DDBJ databases">
        <title>Draft genome of the nematode, Onchocerca flexuosa.</title>
        <authorList>
            <person name="Mitreva M."/>
        </authorList>
    </citation>
    <scope>NUCLEOTIDE SEQUENCE [LARGE SCALE GENOMIC DNA]</scope>
    <source>
        <strain evidence="3">Red Deer</strain>
    </source>
</reference>
<evidence type="ECO:0000313" key="4">
    <source>
        <dbReference type="Proteomes" id="UP000242913"/>
    </source>
</evidence>
<evidence type="ECO:0000256" key="1">
    <source>
        <dbReference type="ARBA" id="ARBA00022786"/>
    </source>
</evidence>
<evidence type="ECO:0000313" key="3">
    <source>
        <dbReference type="EMBL" id="OZC06862.1"/>
    </source>
</evidence>
<dbReference type="Gene3D" id="1.25.10.10">
    <property type="entry name" value="Leucine-rich Repeat Variant"/>
    <property type="match status" value="1"/>
</dbReference>
<dbReference type="InterPro" id="IPR051341">
    <property type="entry name" value="Zyg-11_UBL_adapter"/>
</dbReference>
<dbReference type="SUPFAM" id="SSF48371">
    <property type="entry name" value="ARM repeat"/>
    <property type="match status" value="1"/>
</dbReference>
<gene>
    <name evidence="3" type="ORF">X798_06131</name>
</gene>
<sequence length="794" mass="90369">MANNFYNEFYDENMDSSPLSLFRLSLQAVAKMMYEDHWFPCIGNPLPSEISDSLMVTLRLNSWLNSETMALFDKRFRLTEVHLPSCFLTVMPVGMLRMHPIKRLSIRDNSAGDSVRNLHNILQLLGPHALTSLEYIDISGTTAVTCISCLSELKYLTTLIVSETPGFGDAELRMVCKEMRHMKVLDLSQTVITTIAPLCDLKDTLEVLVMHRLRFSRAIAINGITDTLRFLNKLTYMDISDKKVDVLSNSIGEPLQVDIGTLVIRDVVASDIPWWPRLRFLDIAGNALNFHSLLLTIDHITKFISMHPHLVFISILDTCLNRHPYHYPYERDKPLQIANAGTRAQCLLSLQQYWRPDRETFASHALQAVYYLLQTTYDEFQPADLRLTVRGVVLSMLNHKKNIAIQMAGSACLYHLCKSKRINQLTAQETRYCVDRCLDAAENHPRMVQLQKNVWLTVCSDYLLQSLNFNIFRTCEVALESMVNTRDSSVSRQSLYFYEWERAKIFLLMTIAVVSILAPKLPTEQSHLLATNKRYVAHLIEMINENLTNPDNGHDNFNNFTVKFTLSALWNLTDESPVTCRLFVQLGGIAAAFGVLDQYQNNTNIQTKVLGLLNNIAEVKSLKRRIVHHRYVRTVLELLESDLVPDNYAAAVSNARHIDVSYFAAGILANLLDCGPWTFEPTSDHCNQSLILAVKRWPKALLTMVAYRSFIPFFVLLKQDDITGAQMWAAWAIQHVCISDKQNNYIKLLLSQGGQEEFLRLANSKFAHPDAVQLAHSVLNLIKESGCESSKLKN</sequence>
<dbReference type="Pfam" id="PF22964">
    <property type="entry name" value="ZER1-like_2nd"/>
    <property type="match status" value="1"/>
</dbReference>
<name>A0A238BNP5_9BILA</name>